<protein>
    <submittedName>
        <fullName evidence="1">Uncharacterized protein</fullName>
    </submittedName>
</protein>
<gene>
    <name evidence="1" type="ORF">MRB53_014114</name>
</gene>
<keyword evidence="2" id="KW-1185">Reference proteome</keyword>
<evidence type="ECO:0000313" key="1">
    <source>
        <dbReference type="EMBL" id="KAJ8617928.1"/>
    </source>
</evidence>
<proteinExistence type="predicted"/>
<organism evidence="1 2">
    <name type="scientific">Persea americana</name>
    <name type="common">Avocado</name>
    <dbReference type="NCBI Taxonomy" id="3435"/>
    <lineage>
        <taxon>Eukaryota</taxon>
        <taxon>Viridiplantae</taxon>
        <taxon>Streptophyta</taxon>
        <taxon>Embryophyta</taxon>
        <taxon>Tracheophyta</taxon>
        <taxon>Spermatophyta</taxon>
        <taxon>Magnoliopsida</taxon>
        <taxon>Magnoliidae</taxon>
        <taxon>Laurales</taxon>
        <taxon>Lauraceae</taxon>
        <taxon>Persea</taxon>
    </lineage>
</organism>
<name>A0ACC2KA39_PERAE</name>
<accession>A0ACC2KA39</accession>
<comment type="caution">
    <text evidence="1">The sequence shown here is derived from an EMBL/GenBank/DDBJ whole genome shotgun (WGS) entry which is preliminary data.</text>
</comment>
<dbReference type="Proteomes" id="UP001234297">
    <property type="component" value="Chromosome 4"/>
</dbReference>
<sequence length="88" mass="9924">MGFGREGGRRKGGPGLGEIKTHQTHVRPERGKRGGEKNIREHARATHPNMATEWIWCRGPAPTSGGGRSPFAREKAVRWREWKRVKGK</sequence>
<reference evidence="1 2" key="1">
    <citation type="journal article" date="2022" name="Hortic Res">
        <title>A haplotype resolved chromosomal level avocado genome allows analysis of novel avocado genes.</title>
        <authorList>
            <person name="Nath O."/>
            <person name="Fletcher S.J."/>
            <person name="Hayward A."/>
            <person name="Shaw L.M."/>
            <person name="Masouleh A.K."/>
            <person name="Furtado A."/>
            <person name="Henry R.J."/>
            <person name="Mitter N."/>
        </authorList>
    </citation>
    <scope>NUCLEOTIDE SEQUENCE [LARGE SCALE GENOMIC DNA]</scope>
    <source>
        <strain evidence="2">cv. Hass</strain>
    </source>
</reference>
<dbReference type="EMBL" id="CM056812">
    <property type="protein sequence ID" value="KAJ8617928.1"/>
    <property type="molecule type" value="Genomic_DNA"/>
</dbReference>
<evidence type="ECO:0000313" key="2">
    <source>
        <dbReference type="Proteomes" id="UP001234297"/>
    </source>
</evidence>